<dbReference type="Pfam" id="PF00400">
    <property type="entry name" value="WD40"/>
    <property type="match status" value="2"/>
</dbReference>
<dbReference type="InterPro" id="IPR027417">
    <property type="entry name" value="P-loop_NTPase"/>
</dbReference>
<evidence type="ECO:0000313" key="4">
    <source>
        <dbReference type="Proteomes" id="UP001175000"/>
    </source>
</evidence>
<name>A0AA39THR5_9PEZI</name>
<dbReference type="InterPro" id="IPR015943">
    <property type="entry name" value="WD40/YVTN_repeat-like_dom_sf"/>
</dbReference>
<keyword evidence="1" id="KW-0677">Repeat</keyword>
<evidence type="ECO:0000259" key="2">
    <source>
        <dbReference type="Pfam" id="PF24883"/>
    </source>
</evidence>
<evidence type="ECO:0000256" key="1">
    <source>
        <dbReference type="ARBA" id="ARBA00022737"/>
    </source>
</evidence>
<dbReference type="SMART" id="SM00320">
    <property type="entry name" value="WD40"/>
    <property type="match status" value="9"/>
</dbReference>
<dbReference type="PANTHER" id="PTHR10039:SF14">
    <property type="entry name" value="NACHT DOMAIN-CONTAINING PROTEIN"/>
    <property type="match status" value="1"/>
</dbReference>
<feature type="domain" description="Nephrocystin 3-like N-terminal" evidence="2">
    <location>
        <begin position="78"/>
        <end position="250"/>
    </location>
</feature>
<organism evidence="3 4">
    <name type="scientific">Immersiella caudata</name>
    <dbReference type="NCBI Taxonomy" id="314043"/>
    <lineage>
        <taxon>Eukaryota</taxon>
        <taxon>Fungi</taxon>
        <taxon>Dikarya</taxon>
        <taxon>Ascomycota</taxon>
        <taxon>Pezizomycotina</taxon>
        <taxon>Sordariomycetes</taxon>
        <taxon>Sordariomycetidae</taxon>
        <taxon>Sordariales</taxon>
        <taxon>Lasiosphaeriaceae</taxon>
        <taxon>Immersiella</taxon>
    </lineage>
</organism>
<dbReference type="SUPFAM" id="SSF50969">
    <property type="entry name" value="YVTN repeat-like/Quinoprotein amine dehydrogenase"/>
    <property type="match status" value="1"/>
</dbReference>
<dbReference type="InterPro" id="IPR056884">
    <property type="entry name" value="NPHP3-like_N"/>
</dbReference>
<reference evidence="3" key="1">
    <citation type="submission" date="2023-06" db="EMBL/GenBank/DDBJ databases">
        <title>Genome-scale phylogeny and comparative genomics of the fungal order Sordariales.</title>
        <authorList>
            <consortium name="Lawrence Berkeley National Laboratory"/>
            <person name="Hensen N."/>
            <person name="Bonometti L."/>
            <person name="Westerberg I."/>
            <person name="Brannstrom I.O."/>
            <person name="Guillou S."/>
            <person name="Cros-Aarteil S."/>
            <person name="Calhoun S."/>
            <person name="Haridas S."/>
            <person name="Kuo A."/>
            <person name="Mondo S."/>
            <person name="Pangilinan J."/>
            <person name="Riley R."/>
            <person name="Labutti K."/>
            <person name="Andreopoulos B."/>
            <person name="Lipzen A."/>
            <person name="Chen C."/>
            <person name="Yanf M."/>
            <person name="Daum C."/>
            <person name="Ng V."/>
            <person name="Clum A."/>
            <person name="Steindorff A."/>
            <person name="Ohm R."/>
            <person name="Martin F."/>
            <person name="Silar P."/>
            <person name="Natvig D."/>
            <person name="Lalanne C."/>
            <person name="Gautier V."/>
            <person name="Ament-Velasquez S.L."/>
            <person name="Kruys A."/>
            <person name="Hutchinson M.I."/>
            <person name="Powell A.J."/>
            <person name="Barry K."/>
            <person name="Miller A.N."/>
            <person name="Grigoriev I.V."/>
            <person name="Debuchy R."/>
            <person name="Gladieux P."/>
            <person name="Thoren M.H."/>
            <person name="Johannesson H."/>
        </authorList>
    </citation>
    <scope>NUCLEOTIDE SEQUENCE</scope>
    <source>
        <strain evidence="3">CBS 606.72</strain>
    </source>
</reference>
<accession>A0AA39THR5</accession>
<proteinExistence type="predicted"/>
<dbReference type="InterPro" id="IPR001680">
    <property type="entry name" value="WD40_rpt"/>
</dbReference>
<comment type="caution">
    <text evidence="3">The sequence shown here is derived from an EMBL/GenBank/DDBJ whole genome shotgun (WGS) entry which is preliminary data.</text>
</comment>
<dbReference type="EMBL" id="JAULSU010000007">
    <property type="protein sequence ID" value="KAK0611752.1"/>
    <property type="molecule type" value="Genomic_DNA"/>
</dbReference>
<dbReference type="Pfam" id="PF24883">
    <property type="entry name" value="NPHP3_N"/>
    <property type="match status" value="1"/>
</dbReference>
<dbReference type="Gene3D" id="2.130.10.10">
    <property type="entry name" value="YVTN repeat-like/Quinoprotein amine dehydrogenase"/>
    <property type="match status" value="4"/>
</dbReference>
<sequence length="1289" mass="143118">MTGLQHDGAGQQLWVSVRDNVQRGSGTQINGSIAQLSQYITQTGSKEAEYLRDLYITDPRYDKQRLESAAGGVLSVACKWILDQATFQNWRDDPDSNLLWIKGGPGTGKTMAFGYIIDQLVGGKGEGDLFAYFFCEQGNRDADNASAVLRGLCYMLITRWDNPDTTLLDIVEKVFDTTGVRSFDGPGAWFRLEKIFRRMLEHLSKSGEGGTIHLFVDALNACGENLQNLLKLIVDTADSKDTPRVKWLVTGHRGSNISRILNIGGTDTRHSMDVDDYPKEMMDAVDAFIDDRTERIAASHRGVDVVEVRELLRGKVGKRHSFLYTALLVASTHKARDREELLDILEKAAQDITGLYEETVSRIHDLEDDDVRRGCLDALGAVAAAYGPLYYLELRTLVTIKLNTTAERVRQECETFFVVNEDWEVQVVNQSARDFLRNSPLTPSLENQHRRLFSQSLKAMQRQLHRDMCQVIHPGYAAVDLKPEHHGLLVGVGYASEYWIEHFIASGKDSLEPRDVEAVHAFLKDKFLNWVEVMSLLGNGRDALLSWSKLVNFLQGASSVDGLIEFVKDARRFLEFNAESIFTHPLQVYASALVFAPTNSTIKGLFAEQYEPSWVSIGSGMERPHWSLWTRTLNPKTKGVAVAKPPCFSPDGTWVAALMERQDDLSERRYSEVAVWDLETVTCMWTLPGATGCVGFPNMTSRLAVTMDGNMEFWDLIQGCWDTSKHIKDLSTACAAFSSDGIWLAAATGESHTEVEIWDWARRDYVLSVGREGDFVPAITSIAFSASGSWLATADGDSVCVWSHESGDCLWTIGTSATAVGFSKSPEDFVLAAGWDMVTTWDWQGKRQARKLFVEKNSSLRESLNPVALSADGSRFAVAKTSMTRVWDATTRRRIQELSGYDEVHVASFSPDGSQLALGDVWGLKICDTTSSDLKEIREDKCHRGKIKWIKALDGGRKVASVSVDAVIVWETRTGRQVSKLEPEVEIEPQEGYDDDDLLDVSFSSDGSCVVIIHRHRNPTVWNIETGEMSDPIPEAAARACVSPDGKRAVIVDFEDSVKVWNLEDCRFDRDKMDYGPGSPAECVAFAPKSDLIAVSSGGEVATWVLSGRRWKQDQTVTDTGSGTITSLCFSSDGTHLVGSTENESIIWYVSSGDLLGSVDGLGPGINVVGFNAYSPFIQTSLGLFVTNDAGVDSELRWGGTFDLRKLRHQGFGLDADMSWITWGSHRVLWLPPEYRPNSMAVLPVEKSRHMESSLIALGCRSGRVVFLRFPRNASPLAPARERSSEDNL</sequence>
<dbReference type="PANTHER" id="PTHR10039">
    <property type="entry name" value="AMELOGENIN"/>
    <property type="match status" value="1"/>
</dbReference>
<protein>
    <recommendedName>
        <fullName evidence="2">Nephrocystin 3-like N-terminal domain-containing protein</fullName>
    </recommendedName>
</protein>
<dbReference type="SUPFAM" id="SSF52540">
    <property type="entry name" value="P-loop containing nucleoside triphosphate hydrolases"/>
    <property type="match status" value="1"/>
</dbReference>
<keyword evidence="4" id="KW-1185">Reference proteome</keyword>
<gene>
    <name evidence="3" type="ORF">B0T14DRAFT_571616</name>
</gene>
<evidence type="ECO:0000313" key="3">
    <source>
        <dbReference type="EMBL" id="KAK0611752.1"/>
    </source>
</evidence>
<dbReference type="Gene3D" id="3.40.50.300">
    <property type="entry name" value="P-loop containing nucleotide triphosphate hydrolases"/>
    <property type="match status" value="1"/>
</dbReference>
<dbReference type="InterPro" id="IPR011044">
    <property type="entry name" value="Quino_amine_DH_bsu"/>
</dbReference>
<dbReference type="SUPFAM" id="SSF82171">
    <property type="entry name" value="DPP6 N-terminal domain-like"/>
    <property type="match status" value="1"/>
</dbReference>
<dbReference type="Proteomes" id="UP001175000">
    <property type="component" value="Unassembled WGS sequence"/>
</dbReference>